<protein>
    <submittedName>
        <fullName evidence="2">Uncharacterized protein</fullName>
    </submittedName>
</protein>
<comment type="caution">
    <text evidence="2">The sequence shown here is derived from an EMBL/GenBank/DDBJ whole genome shotgun (WGS) entry which is preliminary data.</text>
</comment>
<gene>
    <name evidence="2" type="ORF">FHS44_003469</name>
</gene>
<proteinExistence type="predicted"/>
<dbReference type="RefSeq" id="WP_184715727.1">
    <property type="nucleotide sequence ID" value="NZ_JACHJP010000003.1"/>
</dbReference>
<organism evidence="2 3">
    <name type="scientific">Streptosporangium saharense</name>
    <dbReference type="NCBI Taxonomy" id="1706840"/>
    <lineage>
        <taxon>Bacteria</taxon>
        <taxon>Bacillati</taxon>
        <taxon>Actinomycetota</taxon>
        <taxon>Actinomycetes</taxon>
        <taxon>Streptosporangiales</taxon>
        <taxon>Streptosporangiaceae</taxon>
        <taxon>Streptosporangium</taxon>
    </lineage>
</organism>
<evidence type="ECO:0000313" key="3">
    <source>
        <dbReference type="Proteomes" id="UP000552644"/>
    </source>
</evidence>
<keyword evidence="3" id="KW-1185">Reference proteome</keyword>
<accession>A0A7W7VN10</accession>
<evidence type="ECO:0000313" key="2">
    <source>
        <dbReference type="EMBL" id="MBB4916381.1"/>
    </source>
</evidence>
<sequence length="129" mass="13515">MTDSHGVDVSRADLRSTGAGLSGTGTSQAENVRALRAFLEGEGDPWGDDELGSLVGATYHAVTRHALEVYESLAERQVTTGDGAAFMAASYQVAEQRSEEEADRITRSLQDVNGAGPRGAGSPPPVPRD</sequence>
<reference evidence="2 3" key="1">
    <citation type="submission" date="2020-08" db="EMBL/GenBank/DDBJ databases">
        <title>Genomic Encyclopedia of Type Strains, Phase III (KMG-III): the genomes of soil and plant-associated and newly described type strains.</title>
        <authorList>
            <person name="Whitman W."/>
        </authorList>
    </citation>
    <scope>NUCLEOTIDE SEQUENCE [LARGE SCALE GENOMIC DNA]</scope>
    <source>
        <strain evidence="2 3">CECT 8840</strain>
    </source>
</reference>
<dbReference type="Proteomes" id="UP000552644">
    <property type="component" value="Unassembled WGS sequence"/>
</dbReference>
<feature type="compositionally biased region" description="Basic and acidic residues" evidence="1">
    <location>
        <begin position="1"/>
        <end position="14"/>
    </location>
</feature>
<feature type="compositionally biased region" description="Basic and acidic residues" evidence="1">
    <location>
        <begin position="97"/>
        <end position="106"/>
    </location>
</feature>
<feature type="region of interest" description="Disordered" evidence="1">
    <location>
        <begin position="97"/>
        <end position="129"/>
    </location>
</feature>
<feature type="compositionally biased region" description="Low complexity" evidence="1">
    <location>
        <begin position="16"/>
        <end position="27"/>
    </location>
</feature>
<dbReference type="AlphaFoldDB" id="A0A7W7VN10"/>
<dbReference type="EMBL" id="JACHJP010000003">
    <property type="protein sequence ID" value="MBB4916381.1"/>
    <property type="molecule type" value="Genomic_DNA"/>
</dbReference>
<feature type="region of interest" description="Disordered" evidence="1">
    <location>
        <begin position="1"/>
        <end position="27"/>
    </location>
</feature>
<evidence type="ECO:0000256" key="1">
    <source>
        <dbReference type="SAM" id="MobiDB-lite"/>
    </source>
</evidence>
<name>A0A7W7VN10_9ACTN</name>